<dbReference type="Proteomes" id="UP000660708">
    <property type="component" value="Unassembled WGS sequence"/>
</dbReference>
<sequence>MKTPQKPDNEQERVAALKDLVILDTEPEESLDRVTRFTAHIFDVPIALISLVDTDRQWFKSRFGLDARETERDISFCGHAILEDTIFVVHNALEDPRFCDNLLVQGDPHIRFYAGAPLKLSSGFTIGTICIIDVEPREFTQADCGILQQLAQDIVTAIQNK</sequence>
<dbReference type="SUPFAM" id="SSF55781">
    <property type="entry name" value="GAF domain-like"/>
    <property type="match status" value="1"/>
</dbReference>
<dbReference type="InterPro" id="IPR003018">
    <property type="entry name" value="GAF"/>
</dbReference>
<dbReference type="SMART" id="SM00065">
    <property type="entry name" value="GAF"/>
    <property type="match status" value="1"/>
</dbReference>
<evidence type="ECO:0000313" key="2">
    <source>
        <dbReference type="EMBL" id="MBE0348420.1"/>
    </source>
</evidence>
<feature type="domain" description="GAF" evidence="1">
    <location>
        <begin position="26"/>
        <end position="161"/>
    </location>
</feature>
<proteinExistence type="predicted"/>
<dbReference type="Gene3D" id="3.30.450.40">
    <property type="match status" value="1"/>
</dbReference>
<reference evidence="2 3" key="1">
    <citation type="submission" date="2015-06" db="EMBL/GenBank/DDBJ databases">
        <title>Genome sequence of Pseudoalteromonas peptidolytica.</title>
        <authorList>
            <person name="Xie B.-B."/>
            <person name="Rong J.-C."/>
            <person name="Qin Q.-L."/>
            <person name="Zhang Y.-Z."/>
        </authorList>
    </citation>
    <scope>NUCLEOTIDE SEQUENCE [LARGE SCALE GENOMIC DNA]</scope>
    <source>
        <strain evidence="2 3">F12-50-A1</strain>
    </source>
</reference>
<dbReference type="PANTHER" id="PTHR43102">
    <property type="entry name" value="SLR1143 PROTEIN"/>
    <property type="match status" value="1"/>
</dbReference>
<dbReference type="PANTHER" id="PTHR43102:SF2">
    <property type="entry name" value="GAF DOMAIN-CONTAINING PROTEIN"/>
    <property type="match status" value="1"/>
</dbReference>
<keyword evidence="3" id="KW-1185">Reference proteome</keyword>
<gene>
    <name evidence="2" type="ORF">PPEP_b0153</name>
</gene>
<dbReference type="AlphaFoldDB" id="A0A8I0T5V3"/>
<dbReference type="InterPro" id="IPR029016">
    <property type="entry name" value="GAF-like_dom_sf"/>
</dbReference>
<dbReference type="EMBL" id="AQHF01000033">
    <property type="protein sequence ID" value="MBE0348420.1"/>
    <property type="molecule type" value="Genomic_DNA"/>
</dbReference>
<evidence type="ECO:0000259" key="1">
    <source>
        <dbReference type="SMART" id="SM00065"/>
    </source>
</evidence>
<protein>
    <recommendedName>
        <fullName evidence="1">GAF domain-containing protein</fullName>
    </recommendedName>
</protein>
<comment type="caution">
    <text evidence="2">The sequence shown here is derived from an EMBL/GenBank/DDBJ whole genome shotgun (WGS) entry which is preliminary data.</text>
</comment>
<organism evidence="2 3">
    <name type="scientific">Pseudoalteromonas peptidolytica F12-50-A1</name>
    <dbReference type="NCBI Taxonomy" id="1315280"/>
    <lineage>
        <taxon>Bacteria</taxon>
        <taxon>Pseudomonadati</taxon>
        <taxon>Pseudomonadota</taxon>
        <taxon>Gammaproteobacteria</taxon>
        <taxon>Alteromonadales</taxon>
        <taxon>Pseudoalteromonadaceae</taxon>
        <taxon>Pseudoalteromonas</taxon>
    </lineage>
</organism>
<evidence type="ECO:0000313" key="3">
    <source>
        <dbReference type="Proteomes" id="UP000660708"/>
    </source>
</evidence>
<accession>A0A8I0T5V3</accession>
<dbReference type="Pfam" id="PF01590">
    <property type="entry name" value="GAF"/>
    <property type="match status" value="1"/>
</dbReference>
<name>A0A8I0T5V3_9GAMM</name>
<dbReference type="RefSeq" id="WP_147390025.1">
    <property type="nucleotide sequence ID" value="NZ_AQHF01000033.1"/>
</dbReference>